<feature type="domain" description="Nmd3 N-terminal" evidence="3">
    <location>
        <begin position="15"/>
        <end position="243"/>
    </location>
</feature>
<reference evidence="5 6" key="1">
    <citation type="journal article" date="2019" name="PLoS Biol.">
        <title>Sex chromosomes control vertical transmission of feminizing Wolbachia symbionts in an isopod.</title>
        <authorList>
            <person name="Becking T."/>
            <person name="Chebbi M.A."/>
            <person name="Giraud I."/>
            <person name="Moumen B."/>
            <person name="Laverre T."/>
            <person name="Caubet Y."/>
            <person name="Peccoud J."/>
            <person name="Gilbert C."/>
            <person name="Cordaux R."/>
        </authorList>
    </citation>
    <scope>NUCLEOTIDE SEQUENCE [LARGE SCALE GENOMIC DNA]</scope>
    <source>
        <strain evidence="5">ANa2</strain>
        <tissue evidence="5">Whole body excluding digestive tract and cuticle</tissue>
    </source>
</reference>
<comment type="subcellular location">
    <subcellularLocation>
        <location evidence="2">Cytoplasm</location>
    </subcellularLocation>
    <subcellularLocation>
        <location evidence="2">Nucleus</location>
    </subcellularLocation>
</comment>
<comment type="similarity">
    <text evidence="2">Belongs to the NMD3 family.</text>
</comment>
<dbReference type="GO" id="GO:0005737">
    <property type="term" value="C:cytoplasm"/>
    <property type="evidence" value="ECO:0007669"/>
    <property type="project" value="UniProtKB-SubCell"/>
</dbReference>
<dbReference type="Pfam" id="PF04981">
    <property type="entry name" value="NMD3"/>
    <property type="match status" value="1"/>
</dbReference>
<dbReference type="Pfam" id="PF21193">
    <property type="entry name" value="NMD_SH3"/>
    <property type="match status" value="1"/>
</dbReference>
<dbReference type="InterPro" id="IPR048899">
    <property type="entry name" value="NMD_SH3"/>
</dbReference>
<organism evidence="5 6">
    <name type="scientific">Armadillidium nasatum</name>
    <dbReference type="NCBI Taxonomy" id="96803"/>
    <lineage>
        <taxon>Eukaryota</taxon>
        <taxon>Metazoa</taxon>
        <taxon>Ecdysozoa</taxon>
        <taxon>Arthropoda</taxon>
        <taxon>Crustacea</taxon>
        <taxon>Multicrustacea</taxon>
        <taxon>Malacostraca</taxon>
        <taxon>Eumalacostraca</taxon>
        <taxon>Peracarida</taxon>
        <taxon>Isopoda</taxon>
        <taxon>Oniscidea</taxon>
        <taxon>Crinocheta</taxon>
        <taxon>Armadillidiidae</taxon>
        <taxon>Armadillidium</taxon>
    </lineage>
</organism>
<keyword evidence="2" id="KW-0653">Protein transport</keyword>
<dbReference type="InterPro" id="IPR039768">
    <property type="entry name" value="Nmd3"/>
</dbReference>
<dbReference type="GO" id="GO:0043023">
    <property type="term" value="F:ribosomal large subunit binding"/>
    <property type="evidence" value="ECO:0007669"/>
    <property type="project" value="InterPro"/>
</dbReference>
<dbReference type="GO" id="GO:0000055">
    <property type="term" value="P:ribosomal large subunit export from nucleus"/>
    <property type="evidence" value="ECO:0007669"/>
    <property type="project" value="TreeGrafter"/>
</dbReference>
<name>A0A5N5T9R2_9CRUS</name>
<comment type="caution">
    <text evidence="5">The sequence shown here is derived from an EMBL/GenBank/DDBJ whole genome shotgun (WGS) entry which is preliminary data.</text>
</comment>
<dbReference type="OrthoDB" id="203821at2759"/>
<feature type="domain" description="60S ribosomal export protein NMD3 SH3" evidence="4">
    <location>
        <begin position="246"/>
        <end position="287"/>
    </location>
</feature>
<evidence type="ECO:0000259" key="3">
    <source>
        <dbReference type="Pfam" id="PF04981"/>
    </source>
</evidence>
<evidence type="ECO:0000259" key="4">
    <source>
        <dbReference type="Pfam" id="PF21193"/>
    </source>
</evidence>
<keyword evidence="2" id="KW-0813">Transport</keyword>
<dbReference type="GO" id="GO:0015031">
    <property type="term" value="P:protein transport"/>
    <property type="evidence" value="ECO:0007669"/>
    <property type="project" value="UniProtKB-KW"/>
</dbReference>
<dbReference type="PANTHER" id="PTHR12746">
    <property type="entry name" value="NONSENSE-MEDIATED MRNA DECAY PROTEIN 3"/>
    <property type="match status" value="1"/>
</dbReference>
<dbReference type="AlphaFoldDB" id="A0A5N5T9R2"/>
<protein>
    <recommendedName>
        <fullName evidence="2">60S ribosomal export protein NMD3</fullName>
    </recommendedName>
</protein>
<keyword evidence="6" id="KW-1185">Reference proteome</keyword>
<comment type="function">
    <text evidence="1 2">Acts as an adapter for the XPO1/CRM1-mediated export of the 60S ribosomal subunit.</text>
</comment>
<evidence type="ECO:0000313" key="5">
    <source>
        <dbReference type="EMBL" id="KAB7501825.1"/>
    </source>
</evidence>
<feature type="non-terminal residue" evidence="5">
    <location>
        <position position="287"/>
    </location>
</feature>
<dbReference type="InterPro" id="IPR007064">
    <property type="entry name" value="Nmd3_N"/>
</dbReference>
<dbReference type="GO" id="GO:0005634">
    <property type="term" value="C:nucleus"/>
    <property type="evidence" value="ECO:0007669"/>
    <property type="project" value="UniProtKB-SubCell"/>
</dbReference>
<dbReference type="PANTHER" id="PTHR12746:SF2">
    <property type="entry name" value="60S RIBOSOMAL EXPORT PROTEIN NMD3"/>
    <property type="match status" value="1"/>
</dbReference>
<gene>
    <name evidence="5" type="primary">Nmd3_1</name>
    <name evidence="5" type="ORF">Anas_11922</name>
</gene>
<evidence type="ECO:0000256" key="1">
    <source>
        <dbReference type="ARBA" id="ARBA00002269"/>
    </source>
</evidence>
<dbReference type="Proteomes" id="UP000326759">
    <property type="component" value="Unassembled WGS sequence"/>
</dbReference>
<keyword evidence="2" id="KW-0539">Nucleus</keyword>
<evidence type="ECO:0000313" key="6">
    <source>
        <dbReference type="Proteomes" id="UP000326759"/>
    </source>
</evidence>
<dbReference type="EMBL" id="SEYY01009385">
    <property type="protein sequence ID" value="KAB7501825.1"/>
    <property type="molecule type" value="Genomic_DNA"/>
</dbReference>
<evidence type="ECO:0000256" key="2">
    <source>
        <dbReference type="RuleBase" id="RU364108"/>
    </source>
</evidence>
<sequence>MESMTVKQSIGKILCCECGTPIDPNPSNQCIGCIRTKVDITEDIPKSAPLCFCRGCERYLDPPSCWLKAALESRELLRLCLKKVKGLNQVRLVNAGFLWTEEHSKRIKVKLTVEKEIHSGAVLQQQFVIEFIIQHQLCDECHRVEAKDYWNSLIQLRQKTDHKRTFYYLEQLIAKHRVHTQTSNIKAAHGGMDFYFGSEQASNKMLDFLTSVVPCKWTKSKKLKSHDIHSNTYNYKITYSVEIVPICKDSVVCLPAKLSHQLGGISQLCIVLRVTNNIFLIDPSTAQ</sequence>
<keyword evidence="2" id="KW-0963">Cytoplasm</keyword>
<accession>A0A5N5T9R2</accession>
<proteinExistence type="inferred from homology"/>